<dbReference type="AlphaFoldDB" id="A0A1H8R9G7"/>
<dbReference type="PANTHER" id="PTHR30352:SF4">
    <property type="entry name" value="PYRUVATE FORMATE-LYASE 2-ACTIVATING ENZYME"/>
    <property type="match status" value="1"/>
</dbReference>
<dbReference type="Gene3D" id="3.20.20.70">
    <property type="entry name" value="Aldolase class I"/>
    <property type="match status" value="1"/>
</dbReference>
<evidence type="ECO:0000256" key="1">
    <source>
        <dbReference type="ARBA" id="ARBA00001966"/>
    </source>
</evidence>
<keyword evidence="10" id="KW-0456">Lyase</keyword>
<dbReference type="GO" id="GO:0051539">
    <property type="term" value="F:4 iron, 4 sulfur cluster binding"/>
    <property type="evidence" value="ECO:0007669"/>
    <property type="project" value="UniProtKB-KW"/>
</dbReference>
<dbReference type="InterPro" id="IPR007197">
    <property type="entry name" value="rSAM"/>
</dbReference>
<dbReference type="InterPro" id="IPR012839">
    <property type="entry name" value="Organic_radical_activase"/>
</dbReference>
<keyword evidence="8" id="KW-0411">Iron-sulfur</keyword>
<dbReference type="PROSITE" id="PS01087">
    <property type="entry name" value="RADICAL_ACTIVATING"/>
    <property type="match status" value="1"/>
</dbReference>
<keyword evidence="5" id="KW-0479">Metal-binding</keyword>
<evidence type="ECO:0000256" key="4">
    <source>
        <dbReference type="ARBA" id="ARBA00022691"/>
    </source>
</evidence>
<gene>
    <name evidence="10" type="ORF">SAMN04490178_103209</name>
</gene>
<reference evidence="10 11" key="1">
    <citation type="submission" date="2016-10" db="EMBL/GenBank/DDBJ databases">
        <authorList>
            <person name="de Groot N.N."/>
        </authorList>
    </citation>
    <scope>NUCLEOTIDE SEQUENCE [LARGE SCALE GENOMIC DNA]</scope>
    <source>
        <strain evidence="10 11">DSM 13305</strain>
    </source>
</reference>
<dbReference type="NCBIfam" id="TIGR02494">
    <property type="entry name" value="PFLE_PFLC"/>
    <property type="match status" value="1"/>
</dbReference>
<evidence type="ECO:0000313" key="10">
    <source>
        <dbReference type="EMBL" id="SEO63012.1"/>
    </source>
</evidence>
<dbReference type="PANTHER" id="PTHR30352">
    <property type="entry name" value="PYRUVATE FORMATE-LYASE-ACTIVATING ENZYME"/>
    <property type="match status" value="1"/>
</dbReference>
<dbReference type="GO" id="GO:0016829">
    <property type="term" value="F:lyase activity"/>
    <property type="evidence" value="ECO:0007669"/>
    <property type="project" value="UniProtKB-KW"/>
</dbReference>
<accession>A0A1H8R9G7</accession>
<dbReference type="PROSITE" id="PS51918">
    <property type="entry name" value="RADICAL_SAM"/>
    <property type="match status" value="1"/>
</dbReference>
<protein>
    <submittedName>
        <fullName evidence="10">Pyruvate formate lyase activating enzyme</fullName>
    </submittedName>
</protein>
<keyword evidence="11" id="KW-1185">Reference proteome</keyword>
<evidence type="ECO:0000256" key="6">
    <source>
        <dbReference type="ARBA" id="ARBA00023002"/>
    </source>
</evidence>
<dbReference type="GO" id="GO:0046872">
    <property type="term" value="F:metal ion binding"/>
    <property type="evidence" value="ECO:0007669"/>
    <property type="project" value="UniProtKB-KW"/>
</dbReference>
<dbReference type="SFLD" id="SFLDS00029">
    <property type="entry name" value="Radical_SAM"/>
    <property type="match status" value="1"/>
</dbReference>
<dbReference type="InterPro" id="IPR058240">
    <property type="entry name" value="rSAM_sf"/>
</dbReference>
<feature type="domain" description="Radical SAM core" evidence="9">
    <location>
        <begin position="23"/>
        <end position="305"/>
    </location>
</feature>
<evidence type="ECO:0000259" key="9">
    <source>
        <dbReference type="PROSITE" id="PS51918"/>
    </source>
</evidence>
<evidence type="ECO:0000313" key="11">
    <source>
        <dbReference type="Proteomes" id="UP000198847"/>
    </source>
</evidence>
<dbReference type="SFLD" id="SFLDG01066">
    <property type="entry name" value="organic_radical-activating_enz"/>
    <property type="match status" value="1"/>
</dbReference>
<evidence type="ECO:0000256" key="2">
    <source>
        <dbReference type="ARBA" id="ARBA00009777"/>
    </source>
</evidence>
<evidence type="ECO:0000256" key="5">
    <source>
        <dbReference type="ARBA" id="ARBA00022723"/>
    </source>
</evidence>
<comment type="cofactor">
    <cofactor evidence="1">
        <name>[4Fe-4S] cluster</name>
        <dbReference type="ChEBI" id="CHEBI:49883"/>
    </cofactor>
</comment>
<keyword evidence="3" id="KW-0004">4Fe-4S</keyword>
<evidence type="ECO:0000256" key="8">
    <source>
        <dbReference type="ARBA" id="ARBA00023014"/>
    </source>
</evidence>
<dbReference type="InterPro" id="IPR040074">
    <property type="entry name" value="BssD/PflA/YjjW"/>
</dbReference>
<dbReference type="STRING" id="112903.SAMN04490178_103209"/>
<organism evidence="10 11">
    <name type="scientific">Propionispora vibrioides</name>
    <dbReference type="NCBI Taxonomy" id="112903"/>
    <lineage>
        <taxon>Bacteria</taxon>
        <taxon>Bacillati</taxon>
        <taxon>Bacillota</taxon>
        <taxon>Negativicutes</taxon>
        <taxon>Selenomonadales</taxon>
        <taxon>Sporomusaceae</taxon>
        <taxon>Propionispora</taxon>
    </lineage>
</organism>
<evidence type="ECO:0000256" key="3">
    <source>
        <dbReference type="ARBA" id="ARBA00022485"/>
    </source>
</evidence>
<dbReference type="PIRSF" id="PIRSF000371">
    <property type="entry name" value="PFL_act_enz"/>
    <property type="match status" value="1"/>
</dbReference>
<dbReference type="Pfam" id="PF04055">
    <property type="entry name" value="Radical_SAM"/>
    <property type="match status" value="1"/>
</dbReference>
<dbReference type="InterPro" id="IPR034457">
    <property type="entry name" value="Organic_radical-activating"/>
</dbReference>
<sequence>MKPNKPYEAYTGMVFNIQHFSLHDGPGIRTVVFFKGCPLRCPWCANPESQRFTREITWDKKKCRLCLHCVQQYPQVFQHRQGEILVDQLVAQACGSRLDPVDICLYDALDSEGEEKSAGQIIREVCKDKAFYSESGGGITLSGGEVLAQPEFALAILRLAKENGLHRAAETTCYTTPAVFREFLAEIDYLLFDVKHFTDQKHRSIVGVPLPPITENIRLAVASGKDILARIPLVPGFNDTLADVDGFAAYFQEVGIKKVQLLPFHQFGENKYRTLHRSYAFTGVDALHKEDLQEHARRFAGFGIECMI</sequence>
<dbReference type="InterPro" id="IPR001989">
    <property type="entry name" value="Radical_activat_CS"/>
</dbReference>
<dbReference type="RefSeq" id="WP_091744177.1">
    <property type="nucleotide sequence ID" value="NZ_FODY01000003.1"/>
</dbReference>
<dbReference type="GO" id="GO:0016491">
    <property type="term" value="F:oxidoreductase activity"/>
    <property type="evidence" value="ECO:0007669"/>
    <property type="project" value="UniProtKB-KW"/>
</dbReference>
<dbReference type="SFLD" id="SFLDG01118">
    <property type="entry name" value="activating_enzymes__group_2"/>
    <property type="match status" value="1"/>
</dbReference>
<dbReference type="CDD" id="cd01335">
    <property type="entry name" value="Radical_SAM"/>
    <property type="match status" value="1"/>
</dbReference>
<dbReference type="SUPFAM" id="SSF102114">
    <property type="entry name" value="Radical SAM enzymes"/>
    <property type="match status" value="1"/>
</dbReference>
<dbReference type="InterPro" id="IPR013785">
    <property type="entry name" value="Aldolase_TIM"/>
</dbReference>
<name>A0A1H8R9G7_9FIRM</name>
<keyword evidence="6" id="KW-0560">Oxidoreductase</keyword>
<dbReference type="Proteomes" id="UP000198847">
    <property type="component" value="Unassembled WGS sequence"/>
</dbReference>
<dbReference type="SUPFAM" id="SSF54862">
    <property type="entry name" value="4Fe-4S ferredoxins"/>
    <property type="match status" value="1"/>
</dbReference>
<evidence type="ECO:0000256" key="7">
    <source>
        <dbReference type="ARBA" id="ARBA00023004"/>
    </source>
</evidence>
<dbReference type="EMBL" id="FODY01000003">
    <property type="protein sequence ID" value="SEO63012.1"/>
    <property type="molecule type" value="Genomic_DNA"/>
</dbReference>
<proteinExistence type="inferred from homology"/>
<keyword evidence="10" id="KW-0670">Pyruvate</keyword>
<keyword evidence="7" id="KW-0408">Iron</keyword>
<comment type="similarity">
    <text evidence="2">Belongs to the organic radical-activating enzymes family.</text>
</comment>
<dbReference type="OrthoDB" id="9782387at2"/>
<keyword evidence="4" id="KW-0949">S-adenosyl-L-methionine</keyword>